<evidence type="ECO:0000259" key="1">
    <source>
        <dbReference type="Pfam" id="PF14300"/>
    </source>
</evidence>
<evidence type="ECO:0000313" key="2">
    <source>
        <dbReference type="EMBL" id="SDP85345.1"/>
    </source>
</evidence>
<dbReference type="RefSeq" id="WP_238457292.1">
    <property type="nucleotide sequence ID" value="NZ_FNJU01000009.1"/>
</dbReference>
<sequence>MLKKMNRKDLITNDDIWNAMVFLMSEYDFPTDNQLANKVSLVYHYYSELESGGHEALFNWFGTQIEELGASNYFKELTSILEEINAHEYSLIEKEYGEKSWELFKALENNEIQEEAFYEVIEKADTEYQNLNGKLADLLETYFINIHTQLIEIVE</sequence>
<dbReference type="STRING" id="930152.SAMN05216565_10930"/>
<accession>A0A1H0W4D8</accession>
<name>A0A1H0W4D8_9BACI</name>
<dbReference type="AlphaFoldDB" id="A0A1H0W4D8"/>
<dbReference type="Proteomes" id="UP000199159">
    <property type="component" value="Unassembled WGS sequence"/>
</dbReference>
<reference evidence="3" key="1">
    <citation type="submission" date="2016-10" db="EMBL/GenBank/DDBJ databases">
        <authorList>
            <person name="Varghese N."/>
            <person name="Submissions S."/>
        </authorList>
    </citation>
    <scope>NUCLEOTIDE SEQUENCE [LARGE SCALE GENOMIC DNA]</scope>
    <source>
        <strain evidence="3">IBRC-M10078</strain>
    </source>
</reference>
<keyword evidence="3" id="KW-1185">Reference proteome</keyword>
<dbReference type="InterPro" id="IPR025402">
    <property type="entry name" value="DMP19_C"/>
</dbReference>
<dbReference type="Pfam" id="PF14300">
    <property type="entry name" value="DMP19"/>
    <property type="match status" value="1"/>
</dbReference>
<feature type="domain" description="DNA mimic protein DMP19 C-terminal" evidence="1">
    <location>
        <begin position="38"/>
        <end position="143"/>
    </location>
</feature>
<organism evidence="2 3">
    <name type="scientific">Litchfieldia salsa</name>
    <dbReference type="NCBI Taxonomy" id="930152"/>
    <lineage>
        <taxon>Bacteria</taxon>
        <taxon>Bacillati</taxon>
        <taxon>Bacillota</taxon>
        <taxon>Bacilli</taxon>
        <taxon>Bacillales</taxon>
        <taxon>Bacillaceae</taxon>
        <taxon>Litchfieldia</taxon>
    </lineage>
</organism>
<evidence type="ECO:0000313" key="3">
    <source>
        <dbReference type="Proteomes" id="UP000199159"/>
    </source>
</evidence>
<dbReference type="EMBL" id="FNJU01000009">
    <property type="protein sequence ID" value="SDP85345.1"/>
    <property type="molecule type" value="Genomic_DNA"/>
</dbReference>
<proteinExistence type="predicted"/>
<gene>
    <name evidence="2" type="ORF">SAMN05216565_10930</name>
</gene>
<protein>
    <recommendedName>
        <fullName evidence="1">DNA mimic protein DMP19 C-terminal domain-containing protein</fullName>
    </recommendedName>
</protein>